<dbReference type="InterPro" id="IPR036938">
    <property type="entry name" value="PAP2/HPO_sf"/>
</dbReference>
<protein>
    <submittedName>
        <fullName evidence="2">Phosphoesterase</fullName>
    </submittedName>
</protein>
<evidence type="ECO:0000313" key="3">
    <source>
        <dbReference type="Proteomes" id="UP000304148"/>
    </source>
</evidence>
<evidence type="ECO:0000313" key="2">
    <source>
        <dbReference type="EMBL" id="SYX83119.1"/>
    </source>
</evidence>
<dbReference type="GO" id="GO:0004601">
    <property type="term" value="F:peroxidase activity"/>
    <property type="evidence" value="ECO:0007669"/>
    <property type="project" value="InterPro"/>
</dbReference>
<accession>A0A383R9W2</accession>
<dbReference type="AlphaFoldDB" id="A0A383R9W2"/>
<feature type="region of interest" description="Disordered" evidence="1">
    <location>
        <begin position="1"/>
        <end position="47"/>
    </location>
</feature>
<gene>
    <name evidence="2" type="ORF">PBLR_11541</name>
</gene>
<dbReference type="Gene3D" id="1.10.606.10">
    <property type="entry name" value="Vanadium-containing Chloroperoxidase, domain 2"/>
    <property type="match status" value="1"/>
</dbReference>
<dbReference type="PANTHER" id="PTHR34599">
    <property type="entry name" value="PEROXIDASE-RELATED"/>
    <property type="match status" value="1"/>
</dbReference>
<dbReference type="InterPro" id="IPR016119">
    <property type="entry name" value="Br/Cl_peroxidase_C"/>
</dbReference>
<name>A0A383R9W2_PAEAL</name>
<dbReference type="Proteomes" id="UP000304148">
    <property type="component" value="Chromosome"/>
</dbReference>
<dbReference type="PANTHER" id="PTHR34599:SF1">
    <property type="entry name" value="PHOSPHATIDIC ACID PHOSPHATASE TYPE 2_HALOPEROXIDASE DOMAIN-CONTAINING PROTEIN"/>
    <property type="match status" value="1"/>
</dbReference>
<proteinExistence type="predicted"/>
<dbReference type="CDD" id="cd03398">
    <property type="entry name" value="PAP2_haloperoxidase"/>
    <property type="match status" value="1"/>
</dbReference>
<sequence>MDDSCVLGPLDPKERRHKAYKIRKQAAKEEKSRQILPQPCNHDERKYPNKIGNFSKGLPHNGLGEVDQHAYGAYLKALNTGKPSKFEEIPLAGTLKLVNPQAAYVYDLAGPDGHALTIPAPPSIHSAAAASDMVELYWESLLSDVPFNSYFSNPLAAAAAENLSNLKDFYGPKINGQVTPQTLFRGVTQGDLVGPYISQFLYKDIPFGPTSIIQKYKVPLAGQHFLTDYQTWLSIQNGAAPSASIVYDPEPRFLRNGRDLSEWVHKDFSYQGVLMACLYLLSFGSSALDPANPYFHSRTQTGFVTFGSPYILDLVARAANFSMESAWYQKFLVHRRLRPEEFGGLVQQKITNHANYPIHEQLLNSPAVDLTFNKYGTYLLPQAYPEGCPAHPSYPAGHAVIAGAGVTMLKAFFNEDFVLPNPVTVSDDGLSLDSFQGAPLTIGGELNKLANNIGIGRGFAGIHYRSDCFHGMNLGEAAAIGLLRNYSHTFNEPFCGFKLTKFDGTTIIVK</sequence>
<evidence type="ECO:0000256" key="1">
    <source>
        <dbReference type="SAM" id="MobiDB-lite"/>
    </source>
</evidence>
<dbReference type="RefSeq" id="WP_138185242.1">
    <property type="nucleotide sequence ID" value="NZ_LS992241.1"/>
</dbReference>
<reference evidence="3" key="1">
    <citation type="submission" date="2018-08" db="EMBL/GenBank/DDBJ databases">
        <authorList>
            <person name="Chevrot R."/>
        </authorList>
    </citation>
    <scope>NUCLEOTIDE SEQUENCE [LARGE SCALE GENOMIC DNA]</scope>
</reference>
<feature type="compositionally biased region" description="Basic residues" evidence="1">
    <location>
        <begin position="15"/>
        <end position="25"/>
    </location>
</feature>
<organism evidence="2 3">
    <name type="scientific">Paenibacillus alvei</name>
    <name type="common">Bacillus alvei</name>
    <dbReference type="NCBI Taxonomy" id="44250"/>
    <lineage>
        <taxon>Bacteria</taxon>
        <taxon>Bacillati</taxon>
        <taxon>Bacillota</taxon>
        <taxon>Bacilli</taxon>
        <taxon>Bacillales</taxon>
        <taxon>Paenibacillaceae</taxon>
        <taxon>Paenibacillus</taxon>
    </lineage>
</organism>
<dbReference type="SUPFAM" id="SSF48317">
    <property type="entry name" value="Acid phosphatase/Vanadium-dependent haloperoxidase"/>
    <property type="match status" value="1"/>
</dbReference>
<dbReference type="EMBL" id="LS992241">
    <property type="protein sequence ID" value="SYX83119.1"/>
    <property type="molecule type" value="Genomic_DNA"/>
</dbReference>
<dbReference type="InterPro" id="IPR052559">
    <property type="entry name" value="V-haloperoxidase"/>
</dbReference>